<dbReference type="Gene3D" id="3.10.310.50">
    <property type="match status" value="1"/>
</dbReference>
<accession>A0ABQ1Q1E9</accession>
<comment type="caution">
    <text evidence="4">The sequence shown here is derived from an EMBL/GenBank/DDBJ whole genome shotgun (WGS) entry which is preliminary data.</text>
</comment>
<dbReference type="InterPro" id="IPR007621">
    <property type="entry name" value="TPM_dom"/>
</dbReference>
<feature type="domain" description="TPM" evidence="3">
    <location>
        <begin position="40"/>
        <end position="163"/>
    </location>
</feature>
<organism evidence="4 5">
    <name type="scientific">Halopseudomonas salina</name>
    <dbReference type="NCBI Taxonomy" id="1323744"/>
    <lineage>
        <taxon>Bacteria</taxon>
        <taxon>Pseudomonadati</taxon>
        <taxon>Pseudomonadota</taxon>
        <taxon>Gammaproteobacteria</taxon>
        <taxon>Pseudomonadales</taxon>
        <taxon>Pseudomonadaceae</taxon>
        <taxon>Halopseudomonas</taxon>
    </lineage>
</organism>
<keyword evidence="5" id="KW-1185">Reference proteome</keyword>
<evidence type="ECO:0000259" key="3">
    <source>
        <dbReference type="Pfam" id="PF04536"/>
    </source>
</evidence>
<feature type="chain" id="PRO_5047044955" description="TPM domain-containing protein" evidence="2">
    <location>
        <begin position="25"/>
        <end position="255"/>
    </location>
</feature>
<keyword evidence="1" id="KW-0812">Transmembrane</keyword>
<evidence type="ECO:0000256" key="1">
    <source>
        <dbReference type="SAM" id="Phobius"/>
    </source>
</evidence>
<dbReference type="PROSITE" id="PS51257">
    <property type="entry name" value="PROKAR_LIPOPROTEIN"/>
    <property type="match status" value="1"/>
</dbReference>
<dbReference type="PANTHER" id="PTHR30373:SF2">
    <property type="entry name" value="UPF0603 PROTEIN YGCG"/>
    <property type="match status" value="1"/>
</dbReference>
<proteinExistence type="predicted"/>
<feature type="transmembrane region" description="Helical" evidence="1">
    <location>
        <begin position="187"/>
        <end position="205"/>
    </location>
</feature>
<keyword evidence="2" id="KW-0732">Signal</keyword>
<gene>
    <name evidence="4" type="ORF">GCM10007418_30330</name>
</gene>
<evidence type="ECO:0000313" key="4">
    <source>
        <dbReference type="EMBL" id="GGD09199.1"/>
    </source>
</evidence>
<feature type="signal peptide" evidence="2">
    <location>
        <begin position="1"/>
        <end position="24"/>
    </location>
</feature>
<protein>
    <recommendedName>
        <fullName evidence="3">TPM domain-containing protein</fullName>
    </recommendedName>
</protein>
<keyword evidence="1" id="KW-0472">Membrane</keyword>
<evidence type="ECO:0000256" key="2">
    <source>
        <dbReference type="SAM" id="SignalP"/>
    </source>
</evidence>
<dbReference type="Proteomes" id="UP000638188">
    <property type="component" value="Unassembled WGS sequence"/>
</dbReference>
<sequence>MSMRKLLVPWQLLALLVFSCAATAQVPAVEVELPELTGRVVDQAEMVGPQTETRLTQMLAAHEQATGEQVVVVTVPDLQGRSIEEFGVELGRAWGIGEAEEDTGALLIVARDDRKIRIEVGYGLEGRLTDAQSSAIINSIITPAFREGNFEQGIADGSAAMVQVLGGDPLLTASGRPVTEKNDNPPGGLFVILFFVVISLIRGAFGGRGGRGGRGFGSAILAGALLGGMGRGGGGGGGFGGGGGGFGGGGASGGW</sequence>
<reference evidence="5" key="1">
    <citation type="journal article" date="2019" name="Int. J. Syst. Evol. Microbiol.">
        <title>The Global Catalogue of Microorganisms (GCM) 10K type strain sequencing project: providing services to taxonomists for standard genome sequencing and annotation.</title>
        <authorList>
            <consortium name="The Broad Institute Genomics Platform"/>
            <consortium name="The Broad Institute Genome Sequencing Center for Infectious Disease"/>
            <person name="Wu L."/>
            <person name="Ma J."/>
        </authorList>
    </citation>
    <scope>NUCLEOTIDE SEQUENCE [LARGE SCALE GENOMIC DNA]</scope>
    <source>
        <strain evidence="5">CGMCC 1.12482</strain>
    </source>
</reference>
<dbReference type="RefSeq" id="WP_150278885.1">
    <property type="nucleotide sequence ID" value="NZ_BMFF01000007.1"/>
</dbReference>
<evidence type="ECO:0000313" key="5">
    <source>
        <dbReference type="Proteomes" id="UP000638188"/>
    </source>
</evidence>
<dbReference type="Pfam" id="PF04536">
    <property type="entry name" value="TPM_phosphatase"/>
    <property type="match status" value="1"/>
</dbReference>
<name>A0ABQ1Q1E9_9GAMM</name>
<keyword evidence="1" id="KW-1133">Transmembrane helix</keyword>
<dbReference type="PANTHER" id="PTHR30373">
    <property type="entry name" value="UPF0603 PROTEIN YGCG"/>
    <property type="match status" value="1"/>
</dbReference>
<dbReference type="EMBL" id="BMFF01000007">
    <property type="protein sequence ID" value="GGD09199.1"/>
    <property type="molecule type" value="Genomic_DNA"/>
</dbReference>